<keyword evidence="9" id="KW-1185">Reference proteome</keyword>
<keyword evidence="5" id="KW-0413">Isomerase</keyword>
<dbReference type="EMBL" id="JAGIKX010000006">
    <property type="protein sequence ID" value="MBP2257245.1"/>
    <property type="molecule type" value="Genomic_DNA"/>
</dbReference>
<keyword evidence="4" id="KW-0697">Rotamase</keyword>
<organism evidence="8 9">
    <name type="scientific">Virgibacillus alimentarius</name>
    <dbReference type="NCBI Taxonomy" id="698769"/>
    <lineage>
        <taxon>Bacteria</taxon>
        <taxon>Bacillati</taxon>
        <taxon>Bacillota</taxon>
        <taxon>Bacilli</taxon>
        <taxon>Bacillales</taxon>
        <taxon>Bacillaceae</taxon>
        <taxon>Virgibacillus</taxon>
    </lineage>
</organism>
<sequence>MKKIMMLALALSIAVILAACGDDKEDDKTKDEKTAGQAPMQELDISDEEKVKDDKVVLHINGEKVKGDQYNAIYPQIKMQATGMGQKKVDKKELKKQTLEALVGQELLKQEVDNKGIEVPKKEVDKQIEELKSQDEEQYKAFLKQFHLDEETLKDQLAFELQLNEYAEKEFKDIEPTDEEIKDQYKQFKAQGQGEDVPKFEEVKDQLKAQITQENKGKAIQKKTEELKEKADIKEKI</sequence>
<comment type="catalytic activity">
    <reaction evidence="1">
        <text>[protein]-peptidylproline (omega=180) = [protein]-peptidylproline (omega=0)</text>
        <dbReference type="Rhea" id="RHEA:16237"/>
        <dbReference type="Rhea" id="RHEA-COMP:10747"/>
        <dbReference type="Rhea" id="RHEA-COMP:10748"/>
        <dbReference type="ChEBI" id="CHEBI:83833"/>
        <dbReference type="ChEBI" id="CHEBI:83834"/>
        <dbReference type="EC" id="5.2.1.8"/>
    </reaction>
</comment>
<dbReference type="RefSeq" id="WP_029269645.1">
    <property type="nucleotide sequence ID" value="NZ_JAGIKX010000006.1"/>
</dbReference>
<dbReference type="EC" id="5.2.1.8" evidence="2"/>
<accession>A0ABS4S6Z4</accession>
<evidence type="ECO:0000256" key="3">
    <source>
        <dbReference type="ARBA" id="ARBA00022729"/>
    </source>
</evidence>
<evidence type="ECO:0000256" key="7">
    <source>
        <dbReference type="SAM" id="SignalP"/>
    </source>
</evidence>
<gene>
    <name evidence="8" type="ORF">J2Z81_001193</name>
</gene>
<feature type="chain" id="PRO_5047408448" description="peptidylprolyl isomerase" evidence="7">
    <location>
        <begin position="22"/>
        <end position="237"/>
    </location>
</feature>
<feature type="region of interest" description="Disordered" evidence="6">
    <location>
        <begin position="24"/>
        <end position="46"/>
    </location>
</feature>
<evidence type="ECO:0000256" key="5">
    <source>
        <dbReference type="ARBA" id="ARBA00023235"/>
    </source>
</evidence>
<evidence type="ECO:0000256" key="1">
    <source>
        <dbReference type="ARBA" id="ARBA00000971"/>
    </source>
</evidence>
<comment type="caution">
    <text evidence="8">The sequence shown here is derived from an EMBL/GenBank/DDBJ whole genome shotgun (WGS) entry which is preliminary data.</text>
</comment>
<evidence type="ECO:0000256" key="2">
    <source>
        <dbReference type="ARBA" id="ARBA00013194"/>
    </source>
</evidence>
<proteinExistence type="predicted"/>
<name>A0ABS4S6Z4_9BACI</name>
<feature type="signal peptide" evidence="7">
    <location>
        <begin position="1"/>
        <end position="21"/>
    </location>
</feature>
<dbReference type="InterPro" id="IPR050245">
    <property type="entry name" value="PrsA_foldase"/>
</dbReference>
<dbReference type="InterPro" id="IPR027304">
    <property type="entry name" value="Trigger_fact/SurA_dom_sf"/>
</dbReference>
<evidence type="ECO:0000256" key="4">
    <source>
        <dbReference type="ARBA" id="ARBA00023110"/>
    </source>
</evidence>
<dbReference type="PROSITE" id="PS51257">
    <property type="entry name" value="PROKAR_LIPOPROTEIN"/>
    <property type="match status" value="1"/>
</dbReference>
<evidence type="ECO:0000313" key="8">
    <source>
        <dbReference type="EMBL" id="MBP2257245.1"/>
    </source>
</evidence>
<dbReference type="PANTHER" id="PTHR47245:SF1">
    <property type="entry name" value="FOLDASE PROTEIN PRSA"/>
    <property type="match status" value="1"/>
</dbReference>
<protein>
    <recommendedName>
        <fullName evidence="2">peptidylprolyl isomerase</fullName>
        <ecNumber evidence="2">5.2.1.8</ecNumber>
    </recommendedName>
</protein>
<reference evidence="8 9" key="1">
    <citation type="submission" date="2021-03" db="EMBL/GenBank/DDBJ databases">
        <title>Genomic Encyclopedia of Type Strains, Phase IV (KMG-IV): sequencing the most valuable type-strain genomes for metagenomic binning, comparative biology and taxonomic classification.</title>
        <authorList>
            <person name="Goeker M."/>
        </authorList>
    </citation>
    <scope>NUCLEOTIDE SEQUENCE [LARGE SCALE GENOMIC DNA]</scope>
    <source>
        <strain evidence="8 9">DSM 25790</strain>
    </source>
</reference>
<dbReference type="Gene3D" id="1.10.4030.10">
    <property type="entry name" value="Porin chaperone SurA, peptide-binding domain"/>
    <property type="match status" value="1"/>
</dbReference>
<keyword evidence="3 7" id="KW-0732">Signal</keyword>
<dbReference type="Proteomes" id="UP001519294">
    <property type="component" value="Unassembled WGS sequence"/>
</dbReference>
<dbReference type="PANTHER" id="PTHR47245">
    <property type="entry name" value="PEPTIDYLPROLYL ISOMERASE"/>
    <property type="match status" value="1"/>
</dbReference>
<dbReference type="Pfam" id="PF13624">
    <property type="entry name" value="SurA_N_3"/>
    <property type="match status" value="1"/>
</dbReference>
<dbReference type="SUPFAM" id="SSF109998">
    <property type="entry name" value="Triger factor/SurA peptide-binding domain-like"/>
    <property type="match status" value="1"/>
</dbReference>
<evidence type="ECO:0000313" key="9">
    <source>
        <dbReference type="Proteomes" id="UP001519294"/>
    </source>
</evidence>
<evidence type="ECO:0000256" key="6">
    <source>
        <dbReference type="SAM" id="MobiDB-lite"/>
    </source>
</evidence>